<proteinExistence type="predicted"/>
<organism evidence="1">
    <name type="scientific">Ralstonia solanacearum</name>
    <name type="common">Pseudomonas solanacearum</name>
    <dbReference type="NCBI Taxonomy" id="305"/>
    <lineage>
        <taxon>Bacteria</taxon>
        <taxon>Pseudomonadati</taxon>
        <taxon>Pseudomonadota</taxon>
        <taxon>Betaproteobacteria</taxon>
        <taxon>Burkholderiales</taxon>
        <taxon>Burkholderiaceae</taxon>
        <taxon>Ralstonia</taxon>
        <taxon>Ralstonia solanacearum species complex</taxon>
    </lineage>
</organism>
<name>A0A0S4VWW7_RALSL</name>
<sequence length="74" mass="8232">MDTATGSSVLIGRRPMAARSASSSRPCASELMFGACPSLGQLAAEQRRYDLVSTASRFWRRRFYVWPLCRETAS</sequence>
<accession>A0A0S4VWW7</accession>
<dbReference type="EMBL" id="LN899826">
    <property type="protein sequence ID" value="CUV38880.1"/>
    <property type="molecule type" value="Genomic_DNA"/>
</dbReference>
<dbReference type="AlphaFoldDB" id="A0A0S4VWW7"/>
<evidence type="ECO:0000313" key="1">
    <source>
        <dbReference type="EMBL" id="CUV38880.1"/>
    </source>
</evidence>
<reference evidence="1" key="1">
    <citation type="submission" date="2015-10" db="EMBL/GenBank/DDBJ databases">
        <authorList>
            <person name="Gilbert D.G."/>
        </authorList>
    </citation>
    <scope>NUCLEOTIDE SEQUENCE</scope>
    <source>
        <strain evidence="1">Phyl III-seqv23</strain>
    </source>
</reference>
<protein>
    <submittedName>
        <fullName evidence="1">Uncharacterized protein</fullName>
    </submittedName>
</protein>
<gene>
    <name evidence="1" type="ORF">TF3108_v1_190043</name>
</gene>